<evidence type="ECO:0000313" key="5">
    <source>
        <dbReference type="Proteomes" id="UP000001997"/>
    </source>
</evidence>
<name>A5DM28_PICGU</name>
<dbReference type="Gene3D" id="4.10.240.10">
    <property type="entry name" value="Zn(2)-C6 fungal-type DNA-binding domain"/>
    <property type="match status" value="1"/>
</dbReference>
<dbReference type="OMA" id="NDTESMY"/>
<dbReference type="InterPro" id="IPR036864">
    <property type="entry name" value="Zn2-C6_fun-type_DNA-bd_sf"/>
</dbReference>
<reference evidence="4 5" key="1">
    <citation type="journal article" date="2009" name="Nature">
        <title>Evolution of pathogenicity and sexual reproduction in eight Candida genomes.</title>
        <authorList>
            <person name="Butler G."/>
            <person name="Rasmussen M.D."/>
            <person name="Lin M.F."/>
            <person name="Santos M.A."/>
            <person name="Sakthikumar S."/>
            <person name="Munro C.A."/>
            <person name="Rheinbay E."/>
            <person name="Grabherr M."/>
            <person name="Forche A."/>
            <person name="Reedy J.L."/>
            <person name="Agrafioti I."/>
            <person name="Arnaud M.B."/>
            <person name="Bates S."/>
            <person name="Brown A.J."/>
            <person name="Brunke S."/>
            <person name="Costanzo M.C."/>
            <person name="Fitzpatrick D.A."/>
            <person name="de Groot P.W."/>
            <person name="Harris D."/>
            <person name="Hoyer L.L."/>
            <person name="Hube B."/>
            <person name="Klis F.M."/>
            <person name="Kodira C."/>
            <person name="Lennard N."/>
            <person name="Logue M.E."/>
            <person name="Martin R."/>
            <person name="Neiman A.M."/>
            <person name="Nikolaou E."/>
            <person name="Quail M.A."/>
            <person name="Quinn J."/>
            <person name="Santos M.C."/>
            <person name="Schmitzberger F.F."/>
            <person name="Sherlock G."/>
            <person name="Shah P."/>
            <person name="Silverstein K.A."/>
            <person name="Skrzypek M.S."/>
            <person name="Soll D."/>
            <person name="Staggs R."/>
            <person name="Stansfield I."/>
            <person name="Stumpf M.P."/>
            <person name="Sudbery P.E."/>
            <person name="Srikantha T."/>
            <person name="Zeng Q."/>
            <person name="Berman J."/>
            <person name="Berriman M."/>
            <person name="Heitman J."/>
            <person name="Gow N.A."/>
            <person name="Lorenz M.C."/>
            <person name="Birren B.W."/>
            <person name="Kellis M."/>
            <person name="Cuomo C.A."/>
        </authorList>
    </citation>
    <scope>NUCLEOTIDE SEQUENCE [LARGE SCALE GENOMIC DNA]</scope>
    <source>
        <strain evidence="5">ATCC 6260 / CBS 566 / DSM 6381 / JCM 1539 / NBRC 10279 / NRRL Y-324</strain>
    </source>
</reference>
<dbReference type="PROSITE" id="PS00463">
    <property type="entry name" value="ZN2_CY6_FUNGAL_1"/>
    <property type="match status" value="1"/>
</dbReference>
<evidence type="ECO:0000313" key="4">
    <source>
        <dbReference type="EMBL" id="EDK40231.2"/>
    </source>
</evidence>
<dbReference type="PROSITE" id="PS50048">
    <property type="entry name" value="ZN2_CY6_FUNGAL_2"/>
    <property type="match status" value="1"/>
</dbReference>
<evidence type="ECO:0000256" key="1">
    <source>
        <dbReference type="ARBA" id="ARBA00022723"/>
    </source>
</evidence>
<dbReference type="InterPro" id="IPR001138">
    <property type="entry name" value="Zn2Cys6_DnaBD"/>
</dbReference>
<dbReference type="GO" id="GO:0000981">
    <property type="term" value="F:DNA-binding transcription factor activity, RNA polymerase II-specific"/>
    <property type="evidence" value="ECO:0007669"/>
    <property type="project" value="InterPro"/>
</dbReference>
<protein>
    <recommendedName>
        <fullName evidence="3">Zn(2)-C6 fungal-type domain-containing protein</fullName>
    </recommendedName>
</protein>
<dbReference type="STRING" id="294746.A5DM28"/>
<dbReference type="KEGG" id="pgu:PGUG_04329"/>
<dbReference type="RefSeq" id="XP_001483600.2">
    <property type="nucleotide sequence ID" value="XM_001483550.1"/>
</dbReference>
<dbReference type="EMBL" id="CH408159">
    <property type="protein sequence ID" value="EDK40231.2"/>
    <property type="molecule type" value="Genomic_DNA"/>
</dbReference>
<dbReference type="GO" id="GO:0008270">
    <property type="term" value="F:zinc ion binding"/>
    <property type="evidence" value="ECO:0007669"/>
    <property type="project" value="InterPro"/>
</dbReference>
<dbReference type="Proteomes" id="UP000001997">
    <property type="component" value="Unassembled WGS sequence"/>
</dbReference>
<dbReference type="CDD" id="cd00067">
    <property type="entry name" value="GAL4"/>
    <property type="match status" value="1"/>
</dbReference>
<dbReference type="InterPro" id="IPR050987">
    <property type="entry name" value="AtrR-like"/>
</dbReference>
<dbReference type="GO" id="GO:0003677">
    <property type="term" value="F:DNA binding"/>
    <property type="evidence" value="ECO:0007669"/>
    <property type="project" value="InterPro"/>
</dbReference>
<dbReference type="Pfam" id="PF00172">
    <property type="entry name" value="Zn_clus"/>
    <property type="match status" value="1"/>
</dbReference>
<proteinExistence type="predicted"/>
<dbReference type="PANTHER" id="PTHR46910:SF39">
    <property type="entry name" value="ZN(II)2CYS6 TRANSCRIPTION FACTOR (EUROFUNG)"/>
    <property type="match status" value="1"/>
</dbReference>
<dbReference type="Pfam" id="PF04082">
    <property type="entry name" value="Fungal_trans"/>
    <property type="match status" value="1"/>
</dbReference>
<dbReference type="HOGENOM" id="CLU_006926_1_1_1"/>
<dbReference type="PANTHER" id="PTHR46910">
    <property type="entry name" value="TRANSCRIPTION FACTOR PDR1"/>
    <property type="match status" value="1"/>
</dbReference>
<accession>A5DM28</accession>
<evidence type="ECO:0000259" key="3">
    <source>
        <dbReference type="PROSITE" id="PS50048"/>
    </source>
</evidence>
<dbReference type="InParanoid" id="A5DM28"/>
<keyword evidence="5" id="KW-1185">Reference proteome</keyword>
<evidence type="ECO:0000256" key="2">
    <source>
        <dbReference type="ARBA" id="ARBA00023242"/>
    </source>
</evidence>
<keyword evidence="2" id="KW-0539">Nucleus</keyword>
<keyword evidence="1" id="KW-0479">Metal-binding</keyword>
<dbReference type="VEuPathDB" id="FungiDB:PGUG_04329"/>
<dbReference type="SUPFAM" id="SSF57701">
    <property type="entry name" value="Zn2/Cys6 DNA-binding domain"/>
    <property type="match status" value="1"/>
</dbReference>
<sequence>MSENRPKPIKVFGRSHYACTRCKISKIKCSGERPACSNCKTVNRGSECIYPTKDRKVVVMESDLNRLYARVNQVEMLLKQDKKATSSISNSIDGLKHSSESAIQKRAPLTGVSSYQEANSFGENFLIPDYQNEKFPSGHYDYMQYQMPPQQYTLSLIDTVYRTYSSEFYLLDLPVLLNIVDTCYRFYADLETARRQNSPTLPQPPSQVSLCYLFIIMAFGEQLLNIVRPPTNVPPNDIAHTVPGMRNYLLASSLFPLNHEIVDLQFIQSALLLALYLANLNRYNTVYNYFAVAVRSAIANGYHRQQERPAELDPEEYKVYRIREEKTKLLWWTVFVIDVGWAAKMNMPVHLDYTDTDVDLPCENTFDIGDPFDRVILENNVHLAKYVAKYIRLIYGPNIRTFSLNYINTDKFNQSLLIKNITGCLNELLTNFEELILEQYRNANLIQKAGRVVANLFLRYHQLLILITRPLLSLVFNSQSSSIIENPKQVETAISKGIEAASATTELLLRLYEYNRLFLSGFFDSQHLFSAILIHIMAAFTGRRFELLDAGIALLKFMASQGNVNAQNCMNKLFVVNQILTKIDEVDFELNLEAQIQDYVTVKEINTFSDLPYYNSFSSSVSRCYQKEGGKGFIEMNLFDAEGELANPSMKNLSENTQELICDVISKIQAWDNFRGLPISIYGTERTRKYLRKQ</sequence>
<dbReference type="OrthoDB" id="3266505at2759"/>
<dbReference type="SMART" id="SM00066">
    <property type="entry name" value="GAL4"/>
    <property type="match status" value="1"/>
</dbReference>
<dbReference type="GO" id="GO:0006351">
    <property type="term" value="P:DNA-templated transcription"/>
    <property type="evidence" value="ECO:0007669"/>
    <property type="project" value="InterPro"/>
</dbReference>
<organism evidence="4 5">
    <name type="scientific">Meyerozyma guilliermondii (strain ATCC 6260 / CBS 566 / DSM 6381 / JCM 1539 / NBRC 10279 / NRRL Y-324)</name>
    <name type="common">Yeast</name>
    <name type="synonym">Candida guilliermondii</name>
    <dbReference type="NCBI Taxonomy" id="294746"/>
    <lineage>
        <taxon>Eukaryota</taxon>
        <taxon>Fungi</taxon>
        <taxon>Dikarya</taxon>
        <taxon>Ascomycota</taxon>
        <taxon>Saccharomycotina</taxon>
        <taxon>Pichiomycetes</taxon>
        <taxon>Debaryomycetaceae</taxon>
        <taxon>Meyerozyma</taxon>
    </lineage>
</organism>
<dbReference type="AlphaFoldDB" id="A5DM28"/>
<gene>
    <name evidence="4" type="ORF">PGUG_04329</name>
</gene>
<dbReference type="eggNOG" id="ENOG502RZ2S">
    <property type="taxonomic scope" value="Eukaryota"/>
</dbReference>
<dbReference type="GeneID" id="5125535"/>
<dbReference type="SMART" id="SM00906">
    <property type="entry name" value="Fungal_trans"/>
    <property type="match status" value="1"/>
</dbReference>
<dbReference type="InterPro" id="IPR007219">
    <property type="entry name" value="XnlR_reg_dom"/>
</dbReference>
<feature type="domain" description="Zn(2)-C6 fungal-type" evidence="3">
    <location>
        <begin position="18"/>
        <end position="50"/>
    </location>
</feature>
<dbReference type="CDD" id="cd12148">
    <property type="entry name" value="fungal_TF_MHR"/>
    <property type="match status" value="1"/>
</dbReference>